<comment type="caution">
    <text evidence="1">The sequence shown here is derived from an EMBL/GenBank/DDBJ whole genome shotgun (WGS) entry which is preliminary data.</text>
</comment>
<gene>
    <name evidence="1" type="ORF">SDC9_127171</name>
</gene>
<evidence type="ECO:0000313" key="1">
    <source>
        <dbReference type="EMBL" id="MPM80125.1"/>
    </source>
</evidence>
<reference evidence="1" key="1">
    <citation type="submission" date="2019-08" db="EMBL/GenBank/DDBJ databases">
        <authorList>
            <person name="Kucharzyk K."/>
            <person name="Murdoch R.W."/>
            <person name="Higgins S."/>
            <person name="Loffler F."/>
        </authorList>
    </citation>
    <scope>NUCLEOTIDE SEQUENCE</scope>
</reference>
<dbReference type="AlphaFoldDB" id="A0A645CTA2"/>
<proteinExistence type="predicted"/>
<name>A0A645CTA2_9ZZZZ</name>
<protein>
    <submittedName>
        <fullName evidence="1">Uncharacterized protein</fullName>
    </submittedName>
</protein>
<sequence>MKKGASRNVLTAPVSFIMSALRKLPSRNCRSVISASVQIMRVEICSSVISRLNSTTRRGLFFLRMILRIMFNASAVLPIDGRAATTNISPRFSPPVIRSRSGNPVGMPGSSLPLMIRSMCSNAAVTLLLNGTIELASASPRTL</sequence>
<accession>A0A645CTA2</accession>
<dbReference type="EMBL" id="VSSQ01029837">
    <property type="protein sequence ID" value="MPM80125.1"/>
    <property type="molecule type" value="Genomic_DNA"/>
</dbReference>
<organism evidence="1">
    <name type="scientific">bioreactor metagenome</name>
    <dbReference type="NCBI Taxonomy" id="1076179"/>
    <lineage>
        <taxon>unclassified sequences</taxon>
        <taxon>metagenomes</taxon>
        <taxon>ecological metagenomes</taxon>
    </lineage>
</organism>